<keyword evidence="8" id="KW-1185">Reference proteome</keyword>
<evidence type="ECO:0000256" key="1">
    <source>
        <dbReference type="ARBA" id="ARBA00004141"/>
    </source>
</evidence>
<dbReference type="RefSeq" id="WP_015746520.1">
    <property type="nucleotide sequence ID" value="NC_013235.1"/>
</dbReference>
<proteinExistence type="predicted"/>
<evidence type="ECO:0000256" key="5">
    <source>
        <dbReference type="SAM" id="Phobius"/>
    </source>
</evidence>
<reference evidence="8" key="1">
    <citation type="submission" date="2009-09" db="EMBL/GenBank/DDBJ databases">
        <title>The complete genome of Nakamurella multipartita DSM 44233.</title>
        <authorList>
            <consortium name="US DOE Joint Genome Institute (JGI-PGF)"/>
            <person name="Lucas S."/>
            <person name="Copeland A."/>
            <person name="Lapidus A."/>
            <person name="Glavina del Rio T."/>
            <person name="Dalin E."/>
            <person name="Tice H."/>
            <person name="Bruce D."/>
            <person name="Goodwin L."/>
            <person name="Pitluck S."/>
            <person name="Kyrpides N."/>
            <person name="Mavromatis K."/>
            <person name="Ivanova N."/>
            <person name="Ovchinnikova G."/>
            <person name="Sims D."/>
            <person name="Meincke L."/>
            <person name="Brettin T."/>
            <person name="Detter J.C."/>
            <person name="Han C."/>
            <person name="Larimer F."/>
            <person name="Land M."/>
            <person name="Hauser L."/>
            <person name="Markowitz V."/>
            <person name="Cheng J.-F."/>
            <person name="Hugenholtz P."/>
            <person name="Woyke T."/>
            <person name="Wu D."/>
            <person name="Klenk H.-P."/>
            <person name="Eisen J.A."/>
        </authorList>
    </citation>
    <scope>NUCLEOTIDE SEQUENCE [LARGE SCALE GENOMIC DNA]</scope>
    <source>
        <strain evidence="8">ATCC 700099 / DSM 44233 / CIP 104796 / JCM 9543 / NBRC 105858 / Y-104</strain>
    </source>
</reference>
<name>C8XCP1_NAKMY</name>
<comment type="subcellular location">
    <subcellularLocation>
        <location evidence="1">Membrane</location>
        <topology evidence="1">Multi-pass membrane protein</topology>
    </subcellularLocation>
</comment>
<dbReference type="STRING" id="479431.Namu_1200"/>
<dbReference type="KEGG" id="nml:Namu_1200"/>
<evidence type="ECO:0000256" key="3">
    <source>
        <dbReference type="ARBA" id="ARBA00022989"/>
    </source>
</evidence>
<evidence type="ECO:0000256" key="2">
    <source>
        <dbReference type="ARBA" id="ARBA00022692"/>
    </source>
</evidence>
<reference evidence="7 8" key="2">
    <citation type="journal article" date="2010" name="Stand. Genomic Sci.">
        <title>Complete genome sequence of Nakamurella multipartita type strain (Y-104).</title>
        <authorList>
            <person name="Tice H."/>
            <person name="Mayilraj S."/>
            <person name="Sims D."/>
            <person name="Lapidus A."/>
            <person name="Nolan M."/>
            <person name="Lucas S."/>
            <person name="Glavina Del Rio T."/>
            <person name="Copeland A."/>
            <person name="Cheng J.F."/>
            <person name="Meincke L."/>
            <person name="Bruce D."/>
            <person name="Goodwin L."/>
            <person name="Pitluck S."/>
            <person name="Ivanova N."/>
            <person name="Mavromatis K."/>
            <person name="Ovchinnikova G."/>
            <person name="Pati A."/>
            <person name="Chen A."/>
            <person name="Palaniappan K."/>
            <person name="Land M."/>
            <person name="Hauser L."/>
            <person name="Chang Y.J."/>
            <person name="Jeffries C.D."/>
            <person name="Detter J.C."/>
            <person name="Brettin T."/>
            <person name="Rohde M."/>
            <person name="Goker M."/>
            <person name="Bristow J."/>
            <person name="Eisen J.A."/>
            <person name="Markowitz V."/>
            <person name="Hugenholtz P."/>
            <person name="Kyrpides N.C."/>
            <person name="Klenk H.P."/>
            <person name="Chen F."/>
        </authorList>
    </citation>
    <scope>NUCLEOTIDE SEQUENCE [LARGE SCALE GENOMIC DNA]</scope>
    <source>
        <strain evidence="8">ATCC 700099 / DSM 44233 / CIP 104796 / JCM 9543 / NBRC 105858 / Y-104</strain>
    </source>
</reference>
<keyword evidence="2 5" id="KW-0812">Transmembrane</keyword>
<dbReference type="Pfam" id="PF04138">
    <property type="entry name" value="GtrA_DPMS_TM"/>
    <property type="match status" value="1"/>
</dbReference>
<dbReference type="EMBL" id="CP001737">
    <property type="protein sequence ID" value="ACV77606.1"/>
    <property type="molecule type" value="Genomic_DNA"/>
</dbReference>
<dbReference type="InterPro" id="IPR007267">
    <property type="entry name" value="GtrA_DPMS_TM"/>
</dbReference>
<evidence type="ECO:0000256" key="4">
    <source>
        <dbReference type="ARBA" id="ARBA00023136"/>
    </source>
</evidence>
<gene>
    <name evidence="7" type="ordered locus">Namu_1200</name>
</gene>
<keyword evidence="4 5" id="KW-0472">Membrane</keyword>
<feature type="transmembrane region" description="Helical" evidence="5">
    <location>
        <begin position="127"/>
        <end position="152"/>
    </location>
</feature>
<dbReference type="GO" id="GO:0000271">
    <property type="term" value="P:polysaccharide biosynthetic process"/>
    <property type="evidence" value="ECO:0007669"/>
    <property type="project" value="InterPro"/>
</dbReference>
<evidence type="ECO:0000313" key="7">
    <source>
        <dbReference type="EMBL" id="ACV77606.1"/>
    </source>
</evidence>
<feature type="domain" description="GtrA/DPMS transmembrane" evidence="6">
    <location>
        <begin position="34"/>
        <end position="151"/>
    </location>
</feature>
<dbReference type="HOGENOM" id="CLU_1407471_0_0_11"/>
<feature type="transmembrane region" description="Helical" evidence="5">
    <location>
        <begin position="101"/>
        <end position="121"/>
    </location>
</feature>
<keyword evidence="3 5" id="KW-1133">Transmembrane helix</keyword>
<sequence precursor="true">MTLATLTRSSGATGARAGVQAVRAGTGPLVQLVRFGLVGGAASVVQLALYAFLADCVGAQPATIASWLVSTLVATEAHRRYSFPAAGATAAPAGRAEGDHLVGILTSLATLALSMIAVAALDDPAGAAGVLALIAVNAGVGGLRFLSLRWWLVGRRRRAGYRPVAAAAPVTAPLVRGPIVGEPIVREPSHLNS</sequence>
<organism evidence="7 8">
    <name type="scientific">Nakamurella multipartita (strain ATCC 700099 / DSM 44233 / CIP 104796 / JCM 9543 / NBRC 105858 / Y-104)</name>
    <name type="common">Microsphaera multipartita</name>
    <dbReference type="NCBI Taxonomy" id="479431"/>
    <lineage>
        <taxon>Bacteria</taxon>
        <taxon>Bacillati</taxon>
        <taxon>Actinomycetota</taxon>
        <taxon>Actinomycetes</taxon>
        <taxon>Nakamurellales</taxon>
        <taxon>Nakamurellaceae</taxon>
        <taxon>Nakamurella</taxon>
    </lineage>
</organism>
<protein>
    <recommendedName>
        <fullName evidence="6">GtrA/DPMS transmembrane domain-containing protein</fullName>
    </recommendedName>
</protein>
<accession>C8XCP1</accession>
<dbReference type="AlphaFoldDB" id="C8XCP1"/>
<evidence type="ECO:0000313" key="8">
    <source>
        <dbReference type="Proteomes" id="UP000002218"/>
    </source>
</evidence>
<dbReference type="InParanoid" id="C8XCP1"/>
<dbReference type="GO" id="GO:0016020">
    <property type="term" value="C:membrane"/>
    <property type="evidence" value="ECO:0007669"/>
    <property type="project" value="UniProtKB-SubCell"/>
</dbReference>
<evidence type="ECO:0000259" key="6">
    <source>
        <dbReference type="Pfam" id="PF04138"/>
    </source>
</evidence>
<dbReference type="eggNOG" id="COG2246">
    <property type="taxonomic scope" value="Bacteria"/>
</dbReference>
<dbReference type="Proteomes" id="UP000002218">
    <property type="component" value="Chromosome"/>
</dbReference>